<feature type="signal peptide" evidence="2">
    <location>
        <begin position="1"/>
        <end position="22"/>
    </location>
</feature>
<gene>
    <name evidence="4" type="ORF">SKP52_11535</name>
</gene>
<evidence type="ECO:0000259" key="3">
    <source>
        <dbReference type="Pfam" id="PF07589"/>
    </source>
</evidence>
<reference evidence="4 5" key="1">
    <citation type="journal article" date="2015" name="Int. J. Syst. Evol. Microbiol.">
        <title>Description of Sphingopyxis fribergensis sp. nov. - a soil bacterium with the ability to degrade styrene and phenylacetic acid.</title>
        <authorList>
            <person name="Oelschlagel M."/>
            <person name="Ruckert C."/>
            <person name="Kalinowski J."/>
            <person name="Schmidt G."/>
            <person name="Schlomann M."/>
            <person name="Tischler D."/>
        </authorList>
    </citation>
    <scope>NUCLEOTIDE SEQUENCE [LARGE SCALE GENOMIC DNA]</scope>
    <source>
        <strain evidence="4 5">Kp5.2</strain>
    </source>
</reference>
<dbReference type="HOGENOM" id="CLU_1414369_0_0_5"/>
<feature type="chain" id="PRO_5002030730" description="Ice-binding protein C-terminal domain-containing protein" evidence="2">
    <location>
        <begin position="23"/>
        <end position="192"/>
    </location>
</feature>
<dbReference type="Pfam" id="PF07589">
    <property type="entry name" value="PEP-CTERM"/>
    <property type="match status" value="1"/>
</dbReference>
<sequence length="192" mass="19792">MKKQFLLLTVLPIALAASTASATVLVNETNTPNAGTNYSFNIFAGTANTSLSFAGYQVPSFSNVTAISLSALGSSTNLLAQTWTFAPAGCGSLAGQGGDGQGTGTNGLSFGGVCAGSYDTFAQNFASVVGQQYVLNFRYNNDTGPSGFRVETSAALVNAVPEPATWLLMFLGFGAVGAGMRQRKSTVRVRFA</sequence>
<proteinExistence type="predicted"/>
<dbReference type="OrthoDB" id="7452696at2"/>
<feature type="transmembrane region" description="Helical" evidence="1">
    <location>
        <begin position="163"/>
        <end position="180"/>
    </location>
</feature>
<name>A0A0A7PGX5_9SPHN</name>
<keyword evidence="5" id="KW-1185">Reference proteome</keyword>
<keyword evidence="1" id="KW-1133">Transmembrane helix</keyword>
<evidence type="ECO:0000256" key="2">
    <source>
        <dbReference type="SAM" id="SignalP"/>
    </source>
</evidence>
<dbReference type="NCBIfam" id="NF035944">
    <property type="entry name" value="PEPxxWA-CTERM"/>
    <property type="match status" value="1"/>
</dbReference>
<evidence type="ECO:0000313" key="5">
    <source>
        <dbReference type="Proteomes" id="UP000030907"/>
    </source>
</evidence>
<keyword evidence="1" id="KW-0812">Transmembrane</keyword>
<keyword evidence="2" id="KW-0732">Signal</keyword>
<feature type="domain" description="Ice-binding protein C-terminal" evidence="3">
    <location>
        <begin position="159"/>
        <end position="184"/>
    </location>
</feature>
<accession>A0A0A7PGX5</accession>
<evidence type="ECO:0000256" key="1">
    <source>
        <dbReference type="SAM" id="Phobius"/>
    </source>
</evidence>
<dbReference type="AlphaFoldDB" id="A0A0A7PGX5"/>
<dbReference type="InterPro" id="IPR013424">
    <property type="entry name" value="Ice-binding_C"/>
</dbReference>
<dbReference type="NCBIfam" id="TIGR02595">
    <property type="entry name" value="PEP_CTERM"/>
    <property type="match status" value="1"/>
</dbReference>
<dbReference type="RefSeq" id="WP_039574840.1">
    <property type="nucleotide sequence ID" value="NZ_CP009122.1"/>
</dbReference>
<dbReference type="EMBL" id="CP009122">
    <property type="protein sequence ID" value="AJA09204.1"/>
    <property type="molecule type" value="Genomic_DNA"/>
</dbReference>
<dbReference type="Proteomes" id="UP000030907">
    <property type="component" value="Chromosome"/>
</dbReference>
<keyword evidence="1" id="KW-0472">Membrane</keyword>
<organism evidence="4 5">
    <name type="scientific">Sphingopyxis fribergensis</name>
    <dbReference type="NCBI Taxonomy" id="1515612"/>
    <lineage>
        <taxon>Bacteria</taxon>
        <taxon>Pseudomonadati</taxon>
        <taxon>Pseudomonadota</taxon>
        <taxon>Alphaproteobacteria</taxon>
        <taxon>Sphingomonadales</taxon>
        <taxon>Sphingomonadaceae</taxon>
        <taxon>Sphingopyxis</taxon>
    </lineage>
</organism>
<evidence type="ECO:0000313" key="4">
    <source>
        <dbReference type="EMBL" id="AJA09204.1"/>
    </source>
</evidence>
<protein>
    <recommendedName>
        <fullName evidence="3">Ice-binding protein C-terminal domain-containing protein</fullName>
    </recommendedName>
</protein>
<dbReference type="KEGG" id="sphk:SKP52_11535"/>